<dbReference type="InterPro" id="IPR007047">
    <property type="entry name" value="Flp_Fap"/>
</dbReference>
<keyword evidence="3" id="KW-1185">Reference proteome</keyword>
<keyword evidence="1" id="KW-0812">Transmembrane</keyword>
<dbReference type="EMBL" id="JBHSTT010000087">
    <property type="protein sequence ID" value="MFC6392051.1"/>
    <property type="molecule type" value="Genomic_DNA"/>
</dbReference>
<dbReference type="Pfam" id="PF04964">
    <property type="entry name" value="Flp_Fap"/>
    <property type="match status" value="1"/>
</dbReference>
<keyword evidence="1" id="KW-1133">Transmembrane helix</keyword>
<accession>A0ABW1WWW3</accession>
<dbReference type="Proteomes" id="UP001596237">
    <property type="component" value="Unassembled WGS sequence"/>
</dbReference>
<reference evidence="3" key="1">
    <citation type="journal article" date="2019" name="Int. J. Syst. Evol. Microbiol.">
        <title>The Global Catalogue of Microorganisms (GCM) 10K type strain sequencing project: providing services to taxonomists for standard genome sequencing and annotation.</title>
        <authorList>
            <consortium name="The Broad Institute Genomics Platform"/>
            <consortium name="The Broad Institute Genome Sequencing Center for Infectious Disease"/>
            <person name="Wu L."/>
            <person name="Ma J."/>
        </authorList>
    </citation>
    <scope>NUCLEOTIDE SEQUENCE [LARGE SCALE GENOMIC DNA]</scope>
    <source>
        <strain evidence="3">CCUG 36916</strain>
    </source>
</reference>
<evidence type="ECO:0000313" key="2">
    <source>
        <dbReference type="EMBL" id="MFC6392051.1"/>
    </source>
</evidence>
<keyword evidence="1" id="KW-0472">Membrane</keyword>
<evidence type="ECO:0000256" key="1">
    <source>
        <dbReference type="SAM" id="Phobius"/>
    </source>
</evidence>
<feature type="transmembrane region" description="Helical" evidence="1">
    <location>
        <begin position="36"/>
        <end position="59"/>
    </location>
</feature>
<gene>
    <name evidence="2" type="ORF">ACFQDP_22340</name>
</gene>
<protein>
    <submittedName>
        <fullName evidence="2">Flp family type IVb pilin</fullName>
    </submittedName>
</protein>
<organism evidence="2 3">
    <name type="scientific">Methylorubrum zatmanii</name>
    <dbReference type="NCBI Taxonomy" id="29429"/>
    <lineage>
        <taxon>Bacteria</taxon>
        <taxon>Pseudomonadati</taxon>
        <taxon>Pseudomonadota</taxon>
        <taxon>Alphaproteobacteria</taxon>
        <taxon>Hyphomicrobiales</taxon>
        <taxon>Methylobacteriaceae</taxon>
        <taxon>Methylorubrum</taxon>
    </lineage>
</organism>
<dbReference type="RefSeq" id="WP_192282863.1">
    <property type="nucleotide sequence ID" value="NZ_JBHSTT010000087.1"/>
</dbReference>
<comment type="caution">
    <text evidence="2">The sequence shown here is derived from an EMBL/GenBank/DDBJ whole genome shotgun (WGS) entry which is preliminary data.</text>
</comment>
<sequence length="72" mass="7557">MGSLSSVRRFAHVATSLRRAALGFSREEGGATAIEYGLVCAFVALITIGAMRILGAAIIEAFPKAINFPTSE</sequence>
<evidence type="ECO:0000313" key="3">
    <source>
        <dbReference type="Proteomes" id="UP001596237"/>
    </source>
</evidence>
<name>A0ABW1WWW3_9HYPH</name>
<proteinExistence type="predicted"/>